<accession>A0A6I2MRB2</accession>
<evidence type="ECO:0000313" key="2">
    <source>
        <dbReference type="EMBL" id="MRX64724.1"/>
    </source>
</evidence>
<dbReference type="EMBL" id="WKJH01000008">
    <property type="protein sequence ID" value="MRX64724.1"/>
    <property type="molecule type" value="Genomic_DNA"/>
</dbReference>
<feature type="signal peptide" evidence="1">
    <location>
        <begin position="1"/>
        <end position="18"/>
    </location>
</feature>
<name>A0A6I2MRB2_9FLAO</name>
<dbReference type="AlphaFoldDB" id="A0A6I2MRB2"/>
<dbReference type="Proteomes" id="UP000443153">
    <property type="component" value="Unassembled WGS sequence"/>
</dbReference>
<keyword evidence="1" id="KW-0732">Signal</keyword>
<evidence type="ECO:0000256" key="1">
    <source>
        <dbReference type="SAM" id="SignalP"/>
    </source>
</evidence>
<gene>
    <name evidence="2" type="ORF">GJ691_11130</name>
</gene>
<reference evidence="2 3" key="1">
    <citation type="submission" date="2019-11" db="EMBL/GenBank/DDBJ databases">
        <title>Maribacter lutea sp. nov., a marine bacterium isolated from intertidal sand.</title>
        <authorList>
            <person name="Liu A."/>
        </authorList>
    </citation>
    <scope>NUCLEOTIDE SEQUENCE [LARGE SCALE GENOMIC DNA]</scope>
    <source>
        <strain evidence="2 3">RZ05</strain>
    </source>
</reference>
<comment type="caution">
    <text evidence="2">The sequence shown here is derived from an EMBL/GenBank/DDBJ whole genome shotgun (WGS) entry which is preliminary data.</text>
</comment>
<feature type="chain" id="PRO_5026174408" evidence="1">
    <location>
        <begin position="19"/>
        <end position="319"/>
    </location>
</feature>
<evidence type="ECO:0000313" key="3">
    <source>
        <dbReference type="Proteomes" id="UP000443153"/>
    </source>
</evidence>
<organism evidence="2 3">
    <name type="scientific">Maribacter luteus</name>
    <dbReference type="NCBI Taxonomy" id="2594478"/>
    <lineage>
        <taxon>Bacteria</taxon>
        <taxon>Pseudomonadati</taxon>
        <taxon>Bacteroidota</taxon>
        <taxon>Flavobacteriia</taxon>
        <taxon>Flavobacteriales</taxon>
        <taxon>Flavobacteriaceae</taxon>
        <taxon>Maribacter</taxon>
    </lineage>
</organism>
<dbReference type="OrthoDB" id="1038692at2"/>
<keyword evidence="3" id="KW-1185">Reference proteome</keyword>
<sequence>MKYTFLFLLLLCSMFGNAQKRDIEPYVNFLENVERKSAKDYIIEQFKDHDIVILCERDHRDLTQYELIKEVLSDDYFKKHVKNLFTEIGVINLQPEITEFLKTKGLDSLYVENKLKEFQFNSSFWVLWEKYNYQYLLRTIYDINNSSDNQISYYPSDSEFDWQKVDNLEEYVREQDFEIEPRDSIMAYNIINTFERLRPNKDKKALVILNYRHAFKMHVPRNNGEIQENAAKYLFDYFGDRATNILIHQAIFRKKEKDYSYALIQNGKWDASFKALNLEDIGFDLSRTAFGRDSLDLWPVASSYTYEDTFDGFVFYRPI</sequence>
<dbReference type="RefSeq" id="WP_154366878.1">
    <property type="nucleotide sequence ID" value="NZ_WKJH01000008.1"/>
</dbReference>
<protein>
    <submittedName>
        <fullName evidence="2">Uncharacterized protein</fullName>
    </submittedName>
</protein>
<proteinExistence type="predicted"/>